<reference evidence="3" key="1">
    <citation type="journal article" date="2019" name="Science">
        <title>Mutation of a bHLH transcription factor allowed almond domestication.</title>
        <authorList>
            <person name="Sanchez-Perez R."/>
            <person name="Pavan S."/>
            <person name="Mazzeo R."/>
            <person name="Moldovan C."/>
            <person name="Aiese Cigliano R."/>
            <person name="Del Cueto J."/>
            <person name="Ricciardi F."/>
            <person name="Lotti C."/>
            <person name="Ricciardi L."/>
            <person name="Dicenta F."/>
            <person name="Lopez-Marques R.L."/>
            <person name="Lindberg Moller B."/>
        </authorList>
    </citation>
    <scope>NUCLEOTIDE SEQUENCE</scope>
</reference>
<dbReference type="GO" id="GO:0000287">
    <property type="term" value="F:magnesium ion binding"/>
    <property type="evidence" value="ECO:0007669"/>
    <property type="project" value="InterPro"/>
</dbReference>
<organism evidence="3">
    <name type="scientific">Prunus dulcis</name>
    <name type="common">Almond</name>
    <name type="synonym">Amygdalus dulcis</name>
    <dbReference type="NCBI Taxonomy" id="3755"/>
    <lineage>
        <taxon>Eukaryota</taxon>
        <taxon>Viridiplantae</taxon>
        <taxon>Streptophyta</taxon>
        <taxon>Embryophyta</taxon>
        <taxon>Tracheophyta</taxon>
        <taxon>Spermatophyta</taxon>
        <taxon>Magnoliopsida</taxon>
        <taxon>eudicotyledons</taxon>
        <taxon>Gunneridae</taxon>
        <taxon>Pentapetalae</taxon>
        <taxon>rosids</taxon>
        <taxon>fabids</taxon>
        <taxon>Rosales</taxon>
        <taxon>Rosaceae</taxon>
        <taxon>Amygdaloideae</taxon>
        <taxon>Amygdaleae</taxon>
        <taxon>Prunus</taxon>
    </lineage>
</organism>
<dbReference type="SUPFAM" id="SSF48576">
    <property type="entry name" value="Terpenoid synthases"/>
    <property type="match status" value="1"/>
</dbReference>
<sequence>MWWNNLGLKEHLKFARDRPVECFMFAVGLNFHPGYTSFRILLSKVINLILIIDDVYDIYGSLEELKIFTNAVDRWDVGATEQLPECMKTCFQVLYNTTCEFAHEIEEESGWNLALPHLSKAVAIARPFPLFFFAFFFSPYGVHTFFSTTHRDGIKEIADFLHKNEDLVHNISLIVRLTNDLGTSTAEQERGDAPSAILCYMREMNASEDTAEAKIKGMIDNAWKKINGTCLRTPQQLPFLSPFINNIATNIARMAHSLYQAGDAFGDQEQGSRLIQSVLVEPLPL</sequence>
<protein>
    <recommendedName>
        <fullName evidence="2">Terpene synthase metal-binding domain-containing protein</fullName>
    </recommendedName>
</protein>
<gene>
    <name evidence="3" type="ORF">Prudu_011654</name>
</gene>
<dbReference type="InterPro" id="IPR050148">
    <property type="entry name" value="Terpene_synthase-like"/>
</dbReference>
<dbReference type="AlphaFoldDB" id="A0A4Y1RB08"/>
<accession>A0A4Y1RB08</accession>
<evidence type="ECO:0000259" key="2">
    <source>
        <dbReference type="Pfam" id="PF03936"/>
    </source>
</evidence>
<dbReference type="GO" id="GO:0016114">
    <property type="term" value="P:terpenoid biosynthetic process"/>
    <property type="evidence" value="ECO:0007669"/>
    <property type="project" value="InterPro"/>
</dbReference>
<feature type="domain" description="Terpene synthase metal-binding" evidence="2">
    <location>
        <begin position="142"/>
        <end position="225"/>
    </location>
</feature>
<evidence type="ECO:0000313" key="3">
    <source>
        <dbReference type="EMBL" id="BBH01400.1"/>
    </source>
</evidence>
<proteinExistence type="predicted"/>
<dbReference type="PANTHER" id="PTHR31225">
    <property type="entry name" value="OS04G0344100 PROTEIN-RELATED"/>
    <property type="match status" value="1"/>
</dbReference>
<dbReference type="GO" id="GO:0010333">
    <property type="term" value="F:terpene synthase activity"/>
    <property type="evidence" value="ECO:0007669"/>
    <property type="project" value="InterPro"/>
</dbReference>
<dbReference type="Gene3D" id="1.10.600.10">
    <property type="entry name" value="Farnesyl Diphosphate Synthase"/>
    <property type="match status" value="2"/>
</dbReference>
<dbReference type="PANTHER" id="PTHR31225:SF94">
    <property type="entry name" value="ALPHA-FARNESENE SYNTHASE"/>
    <property type="match status" value="1"/>
</dbReference>
<evidence type="ECO:0000256" key="1">
    <source>
        <dbReference type="ARBA" id="ARBA00022723"/>
    </source>
</evidence>
<dbReference type="Pfam" id="PF03936">
    <property type="entry name" value="Terpene_synth_C"/>
    <property type="match status" value="2"/>
</dbReference>
<keyword evidence="1" id="KW-0479">Metal-binding</keyword>
<feature type="domain" description="Terpene synthase metal-binding" evidence="2">
    <location>
        <begin position="5"/>
        <end position="122"/>
    </location>
</feature>
<dbReference type="EMBL" id="AP019300">
    <property type="protein sequence ID" value="BBH01400.1"/>
    <property type="molecule type" value="Genomic_DNA"/>
</dbReference>
<dbReference type="InterPro" id="IPR008949">
    <property type="entry name" value="Isoprenoid_synthase_dom_sf"/>
</dbReference>
<dbReference type="InterPro" id="IPR005630">
    <property type="entry name" value="Terpene_synthase_metal-bd"/>
</dbReference>
<name>A0A4Y1RB08_PRUDU</name>